<keyword evidence="3" id="KW-1185">Reference proteome</keyword>
<dbReference type="Proteomes" id="UP001497516">
    <property type="component" value="Chromosome 3"/>
</dbReference>
<gene>
    <name evidence="2" type="ORF">LTRI10_LOCUS20892</name>
</gene>
<evidence type="ECO:0000313" key="2">
    <source>
        <dbReference type="EMBL" id="CAL1379368.1"/>
    </source>
</evidence>
<sequence>MALHTSRIVDLETQMAEVRVQINTQHQDLKEAISALAASTKDNINALAASITCRWEKSSVQSPPRADAGTFDEPQHFRHQQRHS</sequence>
<dbReference type="InterPro" id="IPR006121">
    <property type="entry name" value="HMA_dom"/>
</dbReference>
<dbReference type="AlphaFoldDB" id="A0AAV2E0B3"/>
<evidence type="ECO:0000256" key="1">
    <source>
        <dbReference type="SAM" id="MobiDB-lite"/>
    </source>
</evidence>
<dbReference type="EMBL" id="OZ034816">
    <property type="protein sequence ID" value="CAL1379368.1"/>
    <property type="molecule type" value="Genomic_DNA"/>
</dbReference>
<dbReference type="GO" id="GO:0046872">
    <property type="term" value="F:metal ion binding"/>
    <property type="evidence" value="ECO:0007669"/>
    <property type="project" value="InterPro"/>
</dbReference>
<proteinExistence type="predicted"/>
<reference evidence="2 3" key="1">
    <citation type="submission" date="2024-04" db="EMBL/GenBank/DDBJ databases">
        <authorList>
            <person name="Fracassetti M."/>
        </authorList>
    </citation>
    <scope>NUCLEOTIDE SEQUENCE [LARGE SCALE GENOMIC DNA]</scope>
</reference>
<name>A0AAV2E0B3_9ROSI</name>
<accession>A0AAV2E0B3</accession>
<evidence type="ECO:0000313" key="3">
    <source>
        <dbReference type="Proteomes" id="UP001497516"/>
    </source>
</evidence>
<protein>
    <submittedName>
        <fullName evidence="2">Uncharacterized protein</fullName>
    </submittedName>
</protein>
<organism evidence="2 3">
    <name type="scientific">Linum trigynum</name>
    <dbReference type="NCBI Taxonomy" id="586398"/>
    <lineage>
        <taxon>Eukaryota</taxon>
        <taxon>Viridiplantae</taxon>
        <taxon>Streptophyta</taxon>
        <taxon>Embryophyta</taxon>
        <taxon>Tracheophyta</taxon>
        <taxon>Spermatophyta</taxon>
        <taxon>Magnoliopsida</taxon>
        <taxon>eudicotyledons</taxon>
        <taxon>Gunneridae</taxon>
        <taxon>Pentapetalae</taxon>
        <taxon>rosids</taxon>
        <taxon>fabids</taxon>
        <taxon>Malpighiales</taxon>
        <taxon>Linaceae</taxon>
        <taxon>Linum</taxon>
    </lineage>
</organism>
<feature type="region of interest" description="Disordered" evidence="1">
    <location>
        <begin position="56"/>
        <end position="84"/>
    </location>
</feature>
<dbReference type="CDD" id="cd00371">
    <property type="entry name" value="HMA"/>
    <property type="match status" value="1"/>
</dbReference>